<dbReference type="RefSeq" id="WP_379876017.1">
    <property type="nucleotide sequence ID" value="NZ_JBHUIP010000009.1"/>
</dbReference>
<keyword evidence="8" id="KW-1185">Reference proteome</keyword>
<dbReference type="Proteomes" id="UP001597295">
    <property type="component" value="Unassembled WGS sequence"/>
</dbReference>
<evidence type="ECO:0000313" key="7">
    <source>
        <dbReference type="EMBL" id="MFD2263045.1"/>
    </source>
</evidence>
<keyword evidence="2" id="KW-1003">Cell membrane</keyword>
<feature type="transmembrane region" description="Helical" evidence="6">
    <location>
        <begin position="131"/>
        <end position="149"/>
    </location>
</feature>
<reference evidence="8" key="1">
    <citation type="journal article" date="2019" name="Int. J. Syst. Evol. Microbiol.">
        <title>The Global Catalogue of Microorganisms (GCM) 10K type strain sequencing project: providing services to taxonomists for standard genome sequencing and annotation.</title>
        <authorList>
            <consortium name="The Broad Institute Genomics Platform"/>
            <consortium name="The Broad Institute Genome Sequencing Center for Infectious Disease"/>
            <person name="Wu L."/>
            <person name="Ma J."/>
        </authorList>
    </citation>
    <scope>NUCLEOTIDE SEQUENCE [LARGE SCALE GENOMIC DNA]</scope>
    <source>
        <strain evidence="8">CGMCC 1.19062</strain>
    </source>
</reference>
<dbReference type="InterPro" id="IPR051449">
    <property type="entry name" value="ABC-2_transporter_component"/>
</dbReference>
<dbReference type="PANTHER" id="PTHR30294">
    <property type="entry name" value="MEMBRANE COMPONENT OF ABC TRANSPORTER YHHJ-RELATED"/>
    <property type="match status" value="1"/>
</dbReference>
<feature type="transmembrane region" description="Helical" evidence="6">
    <location>
        <begin position="220"/>
        <end position="238"/>
    </location>
</feature>
<name>A0ABW5DQJ7_9PROT</name>
<comment type="subcellular location">
    <subcellularLocation>
        <location evidence="1">Cell membrane</location>
        <topology evidence="1">Multi-pass membrane protein</topology>
    </subcellularLocation>
</comment>
<sequence length="244" mass="26724">MRAVFTVFRREFGAYFATPLAYVFIVVFLALAGSLTFFMGNFFERGRADLQPFFSFHPWLYLFLVPAIAMRLWAEERKSGTIELLLTLPLTTGQAVLGKFLAAWVFCGVTLGFTFPLWLTVSWLGQPDHGVILASYIGSWLMAGAYLAIGSAVSALTRNQVIAFVVAASACFVLTVAGTPLVIGFFSSWAPTPVVEAVQGLSFLSHFMSIMRGVIDLKDLIFFLSLIAAALFATTAIVEMKKAD</sequence>
<feature type="transmembrane region" description="Helical" evidence="6">
    <location>
        <begin position="161"/>
        <end position="186"/>
    </location>
</feature>
<evidence type="ECO:0000256" key="3">
    <source>
        <dbReference type="ARBA" id="ARBA00022692"/>
    </source>
</evidence>
<feature type="transmembrane region" description="Helical" evidence="6">
    <location>
        <begin position="95"/>
        <end position="119"/>
    </location>
</feature>
<evidence type="ECO:0000313" key="8">
    <source>
        <dbReference type="Proteomes" id="UP001597295"/>
    </source>
</evidence>
<dbReference type="Pfam" id="PF12679">
    <property type="entry name" value="ABC2_membrane_2"/>
    <property type="match status" value="1"/>
</dbReference>
<feature type="transmembrane region" description="Helical" evidence="6">
    <location>
        <begin position="12"/>
        <end position="38"/>
    </location>
</feature>
<protein>
    <submittedName>
        <fullName evidence="7">ABC transporter permease subunit</fullName>
    </submittedName>
</protein>
<accession>A0ABW5DQJ7</accession>
<dbReference type="PANTHER" id="PTHR30294:SF29">
    <property type="entry name" value="MULTIDRUG ABC TRANSPORTER PERMEASE YBHS-RELATED"/>
    <property type="match status" value="1"/>
</dbReference>
<keyword evidence="4 6" id="KW-1133">Transmembrane helix</keyword>
<feature type="transmembrane region" description="Helical" evidence="6">
    <location>
        <begin position="58"/>
        <end position="74"/>
    </location>
</feature>
<gene>
    <name evidence="7" type="ORF">ACFSM5_09115</name>
</gene>
<evidence type="ECO:0000256" key="4">
    <source>
        <dbReference type="ARBA" id="ARBA00022989"/>
    </source>
</evidence>
<evidence type="ECO:0000256" key="5">
    <source>
        <dbReference type="ARBA" id="ARBA00023136"/>
    </source>
</evidence>
<evidence type="ECO:0000256" key="6">
    <source>
        <dbReference type="SAM" id="Phobius"/>
    </source>
</evidence>
<keyword evidence="5 6" id="KW-0472">Membrane</keyword>
<dbReference type="EMBL" id="JBHUIP010000009">
    <property type="protein sequence ID" value="MFD2263045.1"/>
    <property type="molecule type" value="Genomic_DNA"/>
</dbReference>
<evidence type="ECO:0000256" key="2">
    <source>
        <dbReference type="ARBA" id="ARBA00022475"/>
    </source>
</evidence>
<proteinExistence type="predicted"/>
<keyword evidence="3 6" id="KW-0812">Transmembrane</keyword>
<comment type="caution">
    <text evidence="7">The sequence shown here is derived from an EMBL/GenBank/DDBJ whole genome shotgun (WGS) entry which is preliminary data.</text>
</comment>
<organism evidence="7 8">
    <name type="scientific">Lacibacterium aquatile</name>
    <dbReference type="NCBI Taxonomy" id="1168082"/>
    <lineage>
        <taxon>Bacteria</taxon>
        <taxon>Pseudomonadati</taxon>
        <taxon>Pseudomonadota</taxon>
        <taxon>Alphaproteobacteria</taxon>
        <taxon>Rhodospirillales</taxon>
        <taxon>Rhodospirillaceae</taxon>
    </lineage>
</organism>
<evidence type="ECO:0000256" key="1">
    <source>
        <dbReference type="ARBA" id="ARBA00004651"/>
    </source>
</evidence>